<dbReference type="InterPro" id="IPR001647">
    <property type="entry name" value="HTH_TetR"/>
</dbReference>
<dbReference type="GO" id="GO:0003700">
    <property type="term" value="F:DNA-binding transcription factor activity"/>
    <property type="evidence" value="ECO:0007669"/>
    <property type="project" value="TreeGrafter"/>
</dbReference>
<dbReference type="Proteomes" id="UP000289954">
    <property type="component" value="Unassembled WGS sequence"/>
</dbReference>
<feature type="domain" description="HTH tetR-type" evidence="5">
    <location>
        <begin position="16"/>
        <end position="75"/>
    </location>
</feature>
<evidence type="ECO:0000259" key="5">
    <source>
        <dbReference type="PROSITE" id="PS50977"/>
    </source>
</evidence>
<dbReference type="PRINTS" id="PR00455">
    <property type="entry name" value="HTHTETR"/>
</dbReference>
<evidence type="ECO:0000256" key="3">
    <source>
        <dbReference type="ARBA" id="ARBA00023163"/>
    </source>
</evidence>
<evidence type="ECO:0000256" key="2">
    <source>
        <dbReference type="ARBA" id="ARBA00023125"/>
    </source>
</evidence>
<sequence>MPPGQGRVNRGPAAAADNRRAILTAARRLFAERGFHVPLSVVAKEARIGQGVMYRHFPTRFDLAFAVFEDHFEDLETAASATGPDAFHRLWAMLVEFTVDDAAFVEMVVDARRNAPDYDGDRRLRALVDRALATSHAAATVDPALTSDTVLLAWRMCFGVVVTAPEPDADVVHARVREARALLPADFR</sequence>
<dbReference type="Pfam" id="PF00440">
    <property type="entry name" value="TetR_N"/>
    <property type="match status" value="1"/>
</dbReference>
<keyword evidence="7" id="KW-1185">Reference proteome</keyword>
<evidence type="ECO:0000256" key="1">
    <source>
        <dbReference type="ARBA" id="ARBA00023015"/>
    </source>
</evidence>
<gene>
    <name evidence="6" type="ORF">CBZ_31200</name>
</gene>
<keyword evidence="3" id="KW-0804">Transcription</keyword>
<dbReference type="AlphaFoldDB" id="A0A402DVB2"/>
<reference evidence="6 7" key="1">
    <citation type="submission" date="2019-01" db="EMBL/GenBank/DDBJ databases">
        <title>Draft genome sequence of Cellulomonas takizawaensis strain TKZ-21.</title>
        <authorList>
            <person name="Yamamura H."/>
            <person name="Hayashi T."/>
            <person name="Hamada M."/>
            <person name="Serisawa Y."/>
            <person name="Matsuyama K."/>
            <person name="Nakagawa Y."/>
            <person name="Otoguro M."/>
            <person name="Yanagida F."/>
            <person name="Hayakawa M."/>
        </authorList>
    </citation>
    <scope>NUCLEOTIDE SEQUENCE [LARGE SCALE GENOMIC DNA]</scope>
    <source>
        <strain evidence="6 7">NBRC12680</strain>
    </source>
</reference>
<dbReference type="InterPro" id="IPR050109">
    <property type="entry name" value="HTH-type_TetR-like_transc_reg"/>
</dbReference>
<evidence type="ECO:0000313" key="7">
    <source>
        <dbReference type="Proteomes" id="UP000289954"/>
    </source>
</evidence>
<dbReference type="PANTHER" id="PTHR30055">
    <property type="entry name" value="HTH-TYPE TRANSCRIPTIONAL REGULATOR RUTR"/>
    <property type="match status" value="1"/>
</dbReference>
<dbReference type="RefSeq" id="WP_130782700.1">
    <property type="nucleotide sequence ID" value="NZ_BIMR01000301.1"/>
</dbReference>
<evidence type="ECO:0000256" key="4">
    <source>
        <dbReference type="PROSITE-ProRule" id="PRU00335"/>
    </source>
</evidence>
<keyword evidence="2 4" id="KW-0238">DNA-binding</keyword>
<dbReference type="OrthoDB" id="3192968at2"/>
<keyword evidence="1" id="KW-0805">Transcription regulation</keyword>
<proteinExistence type="predicted"/>
<feature type="DNA-binding region" description="H-T-H motif" evidence="4">
    <location>
        <begin position="38"/>
        <end position="57"/>
    </location>
</feature>
<dbReference type="PANTHER" id="PTHR30055:SF234">
    <property type="entry name" value="HTH-TYPE TRANSCRIPTIONAL REGULATOR BETI"/>
    <property type="match status" value="1"/>
</dbReference>
<dbReference type="PROSITE" id="PS50977">
    <property type="entry name" value="HTH_TETR_2"/>
    <property type="match status" value="1"/>
</dbReference>
<dbReference type="InterPro" id="IPR009057">
    <property type="entry name" value="Homeodomain-like_sf"/>
</dbReference>
<name>A0A402DVB2_9CELL</name>
<dbReference type="Gene3D" id="1.10.357.10">
    <property type="entry name" value="Tetracycline Repressor, domain 2"/>
    <property type="match status" value="1"/>
</dbReference>
<protein>
    <submittedName>
        <fullName evidence="6">TetR family transcriptional regulator</fullName>
    </submittedName>
</protein>
<dbReference type="EMBL" id="BIMR01000301">
    <property type="protein sequence ID" value="GCE78064.1"/>
    <property type="molecule type" value="Genomic_DNA"/>
</dbReference>
<evidence type="ECO:0000313" key="6">
    <source>
        <dbReference type="EMBL" id="GCE78064.1"/>
    </source>
</evidence>
<comment type="caution">
    <text evidence="6">The sequence shown here is derived from an EMBL/GenBank/DDBJ whole genome shotgun (WGS) entry which is preliminary data.</text>
</comment>
<organism evidence="6 7">
    <name type="scientific">Cellulomonas biazotea</name>
    <dbReference type="NCBI Taxonomy" id="1709"/>
    <lineage>
        <taxon>Bacteria</taxon>
        <taxon>Bacillati</taxon>
        <taxon>Actinomycetota</taxon>
        <taxon>Actinomycetes</taxon>
        <taxon>Micrococcales</taxon>
        <taxon>Cellulomonadaceae</taxon>
        <taxon>Cellulomonas</taxon>
    </lineage>
</organism>
<accession>A0A402DVB2</accession>
<dbReference type="SUPFAM" id="SSF46689">
    <property type="entry name" value="Homeodomain-like"/>
    <property type="match status" value="1"/>
</dbReference>
<dbReference type="GO" id="GO:0000976">
    <property type="term" value="F:transcription cis-regulatory region binding"/>
    <property type="evidence" value="ECO:0007669"/>
    <property type="project" value="TreeGrafter"/>
</dbReference>